<comment type="caution">
    <text evidence="3">The sequence shown here is derived from an EMBL/GenBank/DDBJ whole genome shotgun (WGS) entry which is preliminary data.</text>
</comment>
<keyword evidence="1" id="KW-1133">Transmembrane helix</keyword>
<proteinExistence type="predicted"/>
<dbReference type="Proteomes" id="UP000275012">
    <property type="component" value="Unassembled WGS sequence"/>
</dbReference>
<dbReference type="Pfam" id="PF10882">
    <property type="entry name" value="bPH_5"/>
    <property type="match status" value="1"/>
</dbReference>
<evidence type="ECO:0000259" key="2">
    <source>
        <dbReference type="Pfam" id="PF10882"/>
    </source>
</evidence>
<keyword evidence="1" id="KW-0472">Membrane</keyword>
<name>A0A3M2HZ33_9GAMM</name>
<dbReference type="InterPro" id="IPR027783">
    <property type="entry name" value="Bacterial_PH-related"/>
</dbReference>
<protein>
    <recommendedName>
        <fullName evidence="2">Bacterial Pleckstrin homology domain-containing protein</fullName>
    </recommendedName>
</protein>
<reference evidence="3 4" key="1">
    <citation type="submission" date="2018-10" db="EMBL/GenBank/DDBJ databases">
        <title>Proposal of Lysobacter pythonis sp. nov. isolated from royal pythons (Python regius).</title>
        <authorList>
            <person name="Hans-Juergen B."/>
            <person name="Huptas C."/>
            <person name="Sandra B."/>
            <person name="Igor L."/>
            <person name="Joachim S."/>
            <person name="Siegfried S."/>
            <person name="Mareike W."/>
            <person name="Peter K."/>
        </authorList>
    </citation>
    <scope>NUCLEOTIDE SEQUENCE [LARGE SCALE GENOMIC DNA]</scope>
    <source>
        <strain evidence="3 4">4284/11</strain>
    </source>
</reference>
<evidence type="ECO:0000256" key="1">
    <source>
        <dbReference type="SAM" id="Phobius"/>
    </source>
</evidence>
<feature type="transmembrane region" description="Helical" evidence="1">
    <location>
        <begin position="48"/>
        <end position="68"/>
    </location>
</feature>
<evidence type="ECO:0000313" key="4">
    <source>
        <dbReference type="Proteomes" id="UP000275012"/>
    </source>
</evidence>
<dbReference type="EMBL" id="RFLY01000010">
    <property type="protein sequence ID" value="RMH91104.1"/>
    <property type="molecule type" value="Genomic_DNA"/>
</dbReference>
<accession>A0A3M2HZ33</accession>
<feature type="transmembrane region" description="Helical" evidence="1">
    <location>
        <begin position="20"/>
        <end position="42"/>
    </location>
</feature>
<sequence length="177" mass="19411">MDQGPPMNAPRRFEVTPPDARMPTLVIGLTLLACAGALALAWREAQGAMAWLLPPLAALVPALTALALRRRQVVLDDGILTIVAGLNRRRVTASALRLEEARVIDIETNPEYRVGIKTFGTAIPGYYAGHFRQIGGRRIFALITDTRRVLAIPENDGRLLMLSLQRPQSLLDALRRG</sequence>
<dbReference type="AlphaFoldDB" id="A0A3M2HZ33"/>
<evidence type="ECO:0000313" key="3">
    <source>
        <dbReference type="EMBL" id="RMH91104.1"/>
    </source>
</evidence>
<gene>
    <name evidence="3" type="ORF">EBB59_08145</name>
</gene>
<organism evidence="3 4">
    <name type="scientific">Solilutibacter pythonis</name>
    <dbReference type="NCBI Taxonomy" id="2483112"/>
    <lineage>
        <taxon>Bacteria</taxon>
        <taxon>Pseudomonadati</taxon>
        <taxon>Pseudomonadota</taxon>
        <taxon>Gammaproteobacteria</taxon>
        <taxon>Lysobacterales</taxon>
        <taxon>Lysobacteraceae</taxon>
        <taxon>Solilutibacter</taxon>
    </lineage>
</organism>
<feature type="domain" description="Bacterial Pleckstrin homology" evidence="2">
    <location>
        <begin position="72"/>
        <end position="175"/>
    </location>
</feature>
<keyword evidence="1" id="KW-0812">Transmembrane</keyword>
<keyword evidence="4" id="KW-1185">Reference proteome</keyword>